<feature type="transmembrane region" description="Helical" evidence="5">
    <location>
        <begin position="162"/>
        <end position="186"/>
    </location>
</feature>
<dbReference type="Proteomes" id="UP001434883">
    <property type="component" value="Unassembled WGS sequence"/>
</dbReference>
<evidence type="ECO:0000313" key="7">
    <source>
        <dbReference type="Proteomes" id="UP001434883"/>
    </source>
</evidence>
<feature type="transmembrane region" description="Helical" evidence="5">
    <location>
        <begin position="119"/>
        <end position="142"/>
    </location>
</feature>
<organism evidence="6 7">
    <name type="scientific">Xenoophorus captivus</name>
    <dbReference type="NCBI Taxonomy" id="1517983"/>
    <lineage>
        <taxon>Eukaryota</taxon>
        <taxon>Metazoa</taxon>
        <taxon>Chordata</taxon>
        <taxon>Craniata</taxon>
        <taxon>Vertebrata</taxon>
        <taxon>Euteleostomi</taxon>
        <taxon>Actinopterygii</taxon>
        <taxon>Neopterygii</taxon>
        <taxon>Teleostei</taxon>
        <taxon>Neoteleostei</taxon>
        <taxon>Acanthomorphata</taxon>
        <taxon>Ovalentaria</taxon>
        <taxon>Atherinomorphae</taxon>
        <taxon>Cyprinodontiformes</taxon>
        <taxon>Goodeidae</taxon>
        <taxon>Xenoophorus</taxon>
    </lineage>
</organism>
<evidence type="ECO:0000256" key="2">
    <source>
        <dbReference type="ARBA" id="ARBA00022692"/>
    </source>
</evidence>
<name>A0ABV0RDY5_9TELE</name>
<evidence type="ECO:0000256" key="4">
    <source>
        <dbReference type="ARBA" id="ARBA00023136"/>
    </source>
</evidence>
<keyword evidence="7" id="KW-1185">Reference proteome</keyword>
<sequence length="239" mass="27191">MSPLQLSVYWRLSLLFFFTPFVFFLDNFTVAIAARTCRHDNDTTASWLGTFPPSADSNQSQHGEVSEVIADWWTDKWKEESVCSWTDWLSYGQTVYMVGLLLGSVVGGAISDRYGKRPVLLVCACVQAFCGLWLFTPLAWLSPTWTYLHLSLALPQIVCLPLYLYACTPLSPPITCLLACLLRWLFNGFFSVSRSIPESPRWLLLRRRKDVLESYHGNSPADKKCLDLVKPCLVLKYES</sequence>
<gene>
    <name evidence="6" type="ORF">XENOCAPTIV_028472</name>
</gene>
<keyword evidence="3 5" id="KW-1133">Transmembrane helix</keyword>
<evidence type="ECO:0000313" key="6">
    <source>
        <dbReference type="EMBL" id="MEQ2206365.1"/>
    </source>
</evidence>
<keyword evidence="4 5" id="KW-0472">Membrane</keyword>
<protein>
    <submittedName>
        <fullName evidence="6">Uncharacterized protein</fullName>
    </submittedName>
</protein>
<proteinExistence type="predicted"/>
<dbReference type="SUPFAM" id="SSF103473">
    <property type="entry name" value="MFS general substrate transporter"/>
    <property type="match status" value="1"/>
</dbReference>
<dbReference type="InterPro" id="IPR036259">
    <property type="entry name" value="MFS_trans_sf"/>
</dbReference>
<comment type="caution">
    <text evidence="6">The sequence shown here is derived from an EMBL/GenBank/DDBJ whole genome shotgun (WGS) entry which is preliminary data.</text>
</comment>
<evidence type="ECO:0000256" key="5">
    <source>
        <dbReference type="SAM" id="Phobius"/>
    </source>
</evidence>
<reference evidence="6 7" key="1">
    <citation type="submission" date="2021-06" db="EMBL/GenBank/DDBJ databases">
        <authorList>
            <person name="Palmer J.M."/>
        </authorList>
    </citation>
    <scope>NUCLEOTIDE SEQUENCE [LARGE SCALE GENOMIC DNA]</scope>
    <source>
        <strain evidence="6 7">XC_2019</strain>
        <tissue evidence="6">Muscle</tissue>
    </source>
</reference>
<comment type="subcellular location">
    <subcellularLocation>
        <location evidence="1">Membrane</location>
        <topology evidence="1">Multi-pass membrane protein</topology>
    </subcellularLocation>
</comment>
<feature type="transmembrane region" description="Helical" evidence="5">
    <location>
        <begin position="88"/>
        <end position="107"/>
    </location>
</feature>
<accession>A0ABV0RDY5</accession>
<evidence type="ECO:0000256" key="3">
    <source>
        <dbReference type="ARBA" id="ARBA00022989"/>
    </source>
</evidence>
<dbReference type="Gene3D" id="1.20.1250.20">
    <property type="entry name" value="MFS general substrate transporter like domains"/>
    <property type="match status" value="1"/>
</dbReference>
<dbReference type="EMBL" id="JAHRIN010042788">
    <property type="protein sequence ID" value="MEQ2206365.1"/>
    <property type="molecule type" value="Genomic_DNA"/>
</dbReference>
<dbReference type="PANTHER" id="PTHR24064">
    <property type="entry name" value="SOLUTE CARRIER FAMILY 22 MEMBER"/>
    <property type="match status" value="1"/>
</dbReference>
<keyword evidence="2 5" id="KW-0812">Transmembrane</keyword>
<evidence type="ECO:0000256" key="1">
    <source>
        <dbReference type="ARBA" id="ARBA00004141"/>
    </source>
</evidence>